<dbReference type="Gene3D" id="3.20.20.80">
    <property type="entry name" value="Glycosidases"/>
    <property type="match status" value="3"/>
</dbReference>
<dbReference type="PANTHER" id="PTHR10357">
    <property type="entry name" value="ALPHA-AMYLASE FAMILY MEMBER"/>
    <property type="match status" value="1"/>
</dbReference>
<dbReference type="NCBIfam" id="TIGR02401">
    <property type="entry name" value="trehalose_TreY"/>
    <property type="match status" value="1"/>
</dbReference>
<dbReference type="InterPro" id="IPR006047">
    <property type="entry name" value="GH13_cat_dom"/>
</dbReference>
<dbReference type="PATRIC" id="fig|70996.4.peg.2942"/>
<gene>
    <name evidence="2" type="ORF">SE18_10750</name>
</gene>
<feature type="domain" description="Glycosyl hydrolase family 13 catalytic" evidence="1">
    <location>
        <begin position="17"/>
        <end position="627"/>
    </location>
</feature>
<dbReference type="GO" id="GO:0005992">
    <property type="term" value="P:trehalose biosynthetic process"/>
    <property type="evidence" value="ECO:0007669"/>
    <property type="project" value="TreeGrafter"/>
</dbReference>
<dbReference type="GO" id="GO:0047470">
    <property type="term" value="F:(1,4)-alpha-D-glucan 1-alpha-D-glucosylmutase activity"/>
    <property type="evidence" value="ECO:0007669"/>
    <property type="project" value="TreeGrafter"/>
</dbReference>
<dbReference type="SMART" id="SM00642">
    <property type="entry name" value="Aamy"/>
    <property type="match status" value="1"/>
</dbReference>
<dbReference type="RefSeq" id="WP_054534455.1">
    <property type="nucleotide sequence ID" value="NZ_LGKP01000018.1"/>
</dbReference>
<dbReference type="Proteomes" id="UP000050277">
    <property type="component" value="Unassembled WGS sequence"/>
</dbReference>
<organism evidence="2 3">
    <name type="scientific">Herpetosiphon geysericola</name>
    <dbReference type="NCBI Taxonomy" id="70996"/>
    <lineage>
        <taxon>Bacteria</taxon>
        <taxon>Bacillati</taxon>
        <taxon>Chloroflexota</taxon>
        <taxon>Chloroflexia</taxon>
        <taxon>Herpetosiphonales</taxon>
        <taxon>Herpetosiphonaceae</taxon>
        <taxon>Herpetosiphon</taxon>
    </lineage>
</organism>
<dbReference type="Pfam" id="PF00128">
    <property type="entry name" value="Alpha-amylase"/>
    <property type="match status" value="1"/>
</dbReference>
<sequence length="1013" mass="113671">MNQSPLFDSRATSARLPLATYRFQLHADFTFFDAAALVPYLHQLGISDCYVSPIFTPRAESTHGYDICSYGELTPWLGGTDGFWTLANALNAHGMGLIVDMVPNHMGIGAANAWWMDVLENGISSVYAPYFDIDWQPSKRELANQVLLPILGDHFGVVIEQGAIQLHYDQGAFFLQYAETRLPIAPRTAGLVLEDARPLLEAQLPADDPGLQEFLSILTTVGYLPPRGADDPLKLMERRREKEIIKGRLASLTTANATVRRVLDQTLGRYNGNPDEPASFTHLTRLLDGQAYRLAFWQVSSEEINYRRFFDINELAAIRVEHDAVFRDTHTLLFDLIAAGAITGLRIDHPDGLWMPAAYFARLQTEALTRRIAQDQGLADAQLDDIRDRAAAWVHDRAHHGTPDTSATPATWPLYVVAEKILAHGEALPQDWALHGTTGYDFLNAVNGIFVDSRHGRSFDTIYSTVCGTEQAFSEVVLAKKMLIMQEAMASEIASLSYQLERLTERTPRYRDFTLGGLTTAIRDLIAHMPIYRTYIDPIARRVSDHDRQCLEQATDAALRQRYRTSGSVLIFLRDTLLLRTLDTFAPDDRDRLAQWILRFQQMTGPIMAKGVEDTAFYLYNRLISLNEVGGEPALFGQSLDAFHRQNQTRHQDWPSSMLTLATHDTKRAGDVRARINVLSEIPKRWWLHVNRWRKLNATHKIMVDGVPAPDANDEYLLYQTLLGAWPAGECDAATFATFRDRIISFMQKATREAKTHTSWVNPNADYDASLTAFVTALLPDDRTTHFLADFIPFQQEIARVGAVNSLSQTLFTLTAPGVPDCYQGSELWDFSLVDPDNRRPIDYALRQWLLGEIQQRAQTDRRGVAQDLLEHWADGRMKLFVITTLLTYRRANPDLFLTGRYTPLTIVGPQRTMVCAYTRQVGDTTLLVVGPRLVAALMAAHDRFPLGAEVWQTTRVCLPATDAGVRYRNLLTCAIIVPDGPAHRPTLALGTILCDFPIAALEAITSDEDSVG</sequence>
<dbReference type="Gene3D" id="3.30.1590.10">
    <property type="entry name" value="Maltooligosyl trehalose synthase, domain 2"/>
    <property type="match status" value="1"/>
</dbReference>
<dbReference type="STRING" id="70996.SE18_10750"/>
<evidence type="ECO:0000259" key="1">
    <source>
        <dbReference type="SMART" id="SM00642"/>
    </source>
</evidence>
<evidence type="ECO:0000313" key="2">
    <source>
        <dbReference type="EMBL" id="KPL87538.1"/>
    </source>
</evidence>
<dbReference type="SUPFAM" id="SSF51445">
    <property type="entry name" value="(Trans)glycosidases"/>
    <property type="match status" value="1"/>
</dbReference>
<name>A0A0N8GRV3_9CHLR</name>
<accession>A0A0N8GRV3</accession>
<dbReference type="GO" id="GO:0030980">
    <property type="term" value="P:alpha-glucan catabolic process"/>
    <property type="evidence" value="ECO:0007669"/>
    <property type="project" value="TreeGrafter"/>
</dbReference>
<evidence type="ECO:0000313" key="3">
    <source>
        <dbReference type="Proteomes" id="UP000050277"/>
    </source>
</evidence>
<dbReference type="InterPro" id="IPR017853">
    <property type="entry name" value="GH"/>
</dbReference>
<comment type="caution">
    <text evidence="2">The sequence shown here is derived from an EMBL/GenBank/DDBJ whole genome shotgun (WGS) entry which is preliminary data.</text>
</comment>
<dbReference type="OrthoDB" id="9805159at2"/>
<reference evidence="2 3" key="1">
    <citation type="submission" date="2015-07" db="EMBL/GenBank/DDBJ databases">
        <title>Whole genome sequence of Herpetosiphon geysericola DSM 7119.</title>
        <authorList>
            <person name="Hemp J."/>
            <person name="Ward L.M."/>
            <person name="Pace L.A."/>
            <person name="Fischer W.W."/>
        </authorList>
    </citation>
    <scope>NUCLEOTIDE SEQUENCE [LARGE SCALE GENOMIC DNA]</scope>
    <source>
        <strain evidence="2 3">DSM 7119</strain>
    </source>
</reference>
<dbReference type="CDD" id="cd11336">
    <property type="entry name" value="AmyAc_MTSase"/>
    <property type="match status" value="1"/>
</dbReference>
<keyword evidence="3" id="KW-1185">Reference proteome</keyword>
<proteinExistence type="predicted"/>
<dbReference type="PANTHER" id="PTHR10357:SF216">
    <property type="entry name" value="MALTOOLIGOSYL TREHALOSE SYNTHASE-RELATED"/>
    <property type="match status" value="1"/>
</dbReference>
<dbReference type="EMBL" id="LGKP01000018">
    <property type="protein sequence ID" value="KPL87538.1"/>
    <property type="molecule type" value="Genomic_DNA"/>
</dbReference>
<dbReference type="InterPro" id="IPR012767">
    <property type="entry name" value="Trehalose_TreY"/>
</dbReference>
<dbReference type="AlphaFoldDB" id="A0A0N8GRV3"/>
<protein>
    <recommendedName>
        <fullName evidence="1">Glycosyl hydrolase family 13 catalytic domain-containing protein</fullName>
    </recommendedName>
</protein>